<reference evidence="13" key="1">
    <citation type="journal article" date="2014" name="Genome Announc.">
        <title>Draft genome sequences of the altered schaedler flora, a defined bacterial community from gnotobiotic mice.</title>
        <authorList>
            <person name="Wannemuehler M.J."/>
            <person name="Overstreet A.M."/>
            <person name="Ward D.V."/>
            <person name="Phillips G.J."/>
        </authorList>
    </citation>
    <scope>NUCLEOTIDE SEQUENCE</scope>
    <source>
        <strain evidence="13">ASF457</strain>
    </source>
</reference>
<evidence type="ECO:0000259" key="11">
    <source>
        <dbReference type="Pfam" id="PF17767"/>
    </source>
</evidence>
<evidence type="ECO:0000256" key="6">
    <source>
        <dbReference type="ARBA" id="ARBA00022642"/>
    </source>
</evidence>
<dbReference type="InterPro" id="IPR013785">
    <property type="entry name" value="Aldolase_TIM"/>
</dbReference>
<dbReference type="InterPro" id="IPR041525">
    <property type="entry name" value="N/Namide_PRibTrfase"/>
</dbReference>
<dbReference type="Pfam" id="PF17767">
    <property type="entry name" value="NAPRTase_N"/>
    <property type="match status" value="1"/>
</dbReference>
<reference evidence="13" key="3">
    <citation type="submission" date="2022-06" db="EMBL/GenBank/DDBJ databases">
        <title>Resources to Facilitate Use of the Altered Schaedler Flora (ASF) Mouse Model to Study Microbiome Function.</title>
        <authorList>
            <person name="Proctor A."/>
            <person name="Parvinroo S."/>
            <person name="Richie T."/>
            <person name="Jia X."/>
            <person name="Lee S.T.M."/>
            <person name="Karp P.D."/>
            <person name="Paley S."/>
            <person name="Kostic A.D."/>
            <person name="Pierre J.F."/>
            <person name="Wannemuehler M.J."/>
            <person name="Phillips G.J."/>
        </authorList>
    </citation>
    <scope>NUCLEOTIDE SEQUENCE</scope>
    <source>
        <strain evidence="13">ASF457</strain>
    </source>
</reference>
<dbReference type="EC" id="6.3.4.21" evidence="3 9"/>
<evidence type="ECO:0000256" key="1">
    <source>
        <dbReference type="ARBA" id="ARBA00004952"/>
    </source>
</evidence>
<evidence type="ECO:0000259" key="10">
    <source>
        <dbReference type="Pfam" id="PF04095"/>
    </source>
</evidence>
<dbReference type="Pfam" id="PF04095">
    <property type="entry name" value="NAPRTase"/>
    <property type="match status" value="1"/>
</dbReference>
<dbReference type="KEGG" id="msch:N508_000749"/>
<evidence type="ECO:0000256" key="3">
    <source>
        <dbReference type="ARBA" id="ARBA00013236"/>
    </source>
</evidence>
<dbReference type="PANTHER" id="PTHR11098">
    <property type="entry name" value="NICOTINATE PHOSPHORIBOSYLTRANSFERASE"/>
    <property type="match status" value="1"/>
</dbReference>
<dbReference type="OrthoDB" id="9770610at2"/>
<evidence type="ECO:0000313" key="14">
    <source>
        <dbReference type="Proteomes" id="UP000017429"/>
    </source>
</evidence>
<evidence type="ECO:0000256" key="5">
    <source>
        <dbReference type="ARBA" id="ARBA00022598"/>
    </source>
</evidence>
<comment type="catalytic activity">
    <reaction evidence="8 9">
        <text>5-phospho-alpha-D-ribose 1-diphosphate + nicotinate + ATP + H2O = nicotinate beta-D-ribonucleotide + ADP + phosphate + diphosphate</text>
        <dbReference type="Rhea" id="RHEA:36163"/>
        <dbReference type="ChEBI" id="CHEBI:15377"/>
        <dbReference type="ChEBI" id="CHEBI:30616"/>
        <dbReference type="ChEBI" id="CHEBI:32544"/>
        <dbReference type="ChEBI" id="CHEBI:33019"/>
        <dbReference type="ChEBI" id="CHEBI:43474"/>
        <dbReference type="ChEBI" id="CHEBI:57502"/>
        <dbReference type="ChEBI" id="CHEBI:58017"/>
        <dbReference type="ChEBI" id="CHEBI:456216"/>
        <dbReference type="EC" id="6.3.4.21"/>
    </reaction>
</comment>
<comment type="pathway">
    <text evidence="1 9">Cofactor biosynthesis; NAD(+) biosynthesis; nicotinate D-ribonucleotide from nicotinate: step 1/1.</text>
</comment>
<comment type="PTM">
    <text evidence="9">Transiently phosphorylated on a His residue during the reaction cycle. Phosphorylation strongly increases the affinity for substrates and increases the rate of nicotinate D-ribonucleotide production. Dephosphorylation regenerates the low-affinity form of the enzyme, leading to product release.</text>
</comment>
<evidence type="ECO:0000256" key="7">
    <source>
        <dbReference type="ARBA" id="ARBA00022679"/>
    </source>
</evidence>
<dbReference type="SUPFAM" id="SSF51690">
    <property type="entry name" value="Nicotinate/Quinolinate PRTase C-terminal domain-like"/>
    <property type="match status" value="1"/>
</dbReference>
<proteinExistence type="inferred from homology"/>
<comment type="function">
    <text evidence="9">Catalyzes the first step in the biosynthesis of NAD from nicotinic acid, the ATP-dependent synthesis of beta-nicotinate D-ribonucleotide from nicotinate and 5-phospho-D-ribose 1-phosphate.</text>
</comment>
<dbReference type="InterPro" id="IPR006405">
    <property type="entry name" value="Nic_PRibTrfase_pncB"/>
</dbReference>
<protein>
    <recommendedName>
        <fullName evidence="3 9">Nicotinate phosphoribosyltransferase</fullName>
        <ecNumber evidence="3 9">6.3.4.21</ecNumber>
    </recommendedName>
</protein>
<evidence type="ECO:0000259" key="12">
    <source>
        <dbReference type="Pfam" id="PF17956"/>
    </source>
</evidence>
<dbReference type="PIRSF" id="PIRSF000484">
    <property type="entry name" value="NAPRT"/>
    <property type="match status" value="1"/>
</dbReference>
<dbReference type="PANTHER" id="PTHR11098:SF1">
    <property type="entry name" value="NICOTINATE PHOSPHORIBOSYLTRANSFERASE"/>
    <property type="match status" value="1"/>
</dbReference>
<dbReference type="GO" id="GO:0034355">
    <property type="term" value="P:NAD+ biosynthetic process via the salvage pathway"/>
    <property type="evidence" value="ECO:0007669"/>
    <property type="project" value="TreeGrafter"/>
</dbReference>
<feature type="domain" description="Nicotinate/nicotinamide phosphoribosyltransferase" evidence="10">
    <location>
        <begin position="171"/>
        <end position="348"/>
    </location>
</feature>
<dbReference type="Gene3D" id="3.20.140.10">
    <property type="entry name" value="nicotinate phosphoribosyltransferase"/>
    <property type="match status" value="1"/>
</dbReference>
<dbReference type="InterPro" id="IPR007229">
    <property type="entry name" value="Nic_PRibTrfase-Fam"/>
</dbReference>
<evidence type="ECO:0000256" key="9">
    <source>
        <dbReference type="RuleBase" id="RU365100"/>
    </source>
</evidence>
<feature type="domain" description="Nicotinate phosphoribosyltransferase C-terminal" evidence="12">
    <location>
        <begin position="392"/>
        <end position="499"/>
    </location>
</feature>
<evidence type="ECO:0000256" key="8">
    <source>
        <dbReference type="ARBA" id="ARBA00048668"/>
    </source>
</evidence>
<dbReference type="RefSeq" id="WP_023275056.1">
    <property type="nucleotide sequence ID" value="NZ_CP097562.1"/>
</dbReference>
<keyword evidence="7 9" id="KW-0808">Transferase</keyword>
<reference evidence="13" key="2">
    <citation type="submission" date="2022-05" db="EMBL/GenBank/DDBJ databases">
        <authorList>
            <person name="Proctor A.L."/>
            <person name="Phillips G.J."/>
            <person name="Wannemuehler M.J."/>
        </authorList>
    </citation>
    <scope>NUCLEOTIDE SEQUENCE</scope>
    <source>
        <strain evidence="13">ASF457</strain>
    </source>
</reference>
<dbReference type="GO" id="GO:0004516">
    <property type="term" value="F:nicotinate phosphoribosyltransferase activity"/>
    <property type="evidence" value="ECO:0007669"/>
    <property type="project" value="UniProtKB-UniRule"/>
</dbReference>
<dbReference type="EMBL" id="CP097562">
    <property type="protein sequence ID" value="USF23683.1"/>
    <property type="molecule type" value="Genomic_DNA"/>
</dbReference>
<organism evidence="13 14">
    <name type="scientific">Mucispirillum schaedleri ASF457</name>
    <dbReference type="NCBI Taxonomy" id="1379858"/>
    <lineage>
        <taxon>Bacteria</taxon>
        <taxon>Pseudomonadati</taxon>
        <taxon>Deferribacterota</taxon>
        <taxon>Deferribacteres</taxon>
        <taxon>Deferribacterales</taxon>
        <taxon>Mucispirillaceae</taxon>
        <taxon>Mucispirillum</taxon>
    </lineage>
</organism>
<comment type="similarity">
    <text evidence="2 9">Belongs to the NAPRTase family.</text>
</comment>
<dbReference type="GO" id="GO:0005829">
    <property type="term" value="C:cytosol"/>
    <property type="evidence" value="ECO:0007669"/>
    <property type="project" value="TreeGrafter"/>
</dbReference>
<dbReference type="Pfam" id="PF17956">
    <property type="entry name" value="NAPRTase_C"/>
    <property type="match status" value="1"/>
</dbReference>
<gene>
    <name evidence="13" type="primary">pncB</name>
    <name evidence="13" type="ORF">N508_000749</name>
</gene>
<dbReference type="eggNOG" id="COG1488">
    <property type="taxonomic scope" value="Bacteria"/>
</dbReference>
<evidence type="ECO:0000256" key="4">
    <source>
        <dbReference type="ARBA" id="ARBA00022553"/>
    </source>
</evidence>
<dbReference type="SUPFAM" id="SSF54675">
    <property type="entry name" value="Nicotinate/Quinolinate PRTase N-terminal domain-like"/>
    <property type="match status" value="1"/>
</dbReference>
<keyword evidence="14" id="KW-1185">Reference proteome</keyword>
<dbReference type="InterPro" id="IPR036068">
    <property type="entry name" value="Nicotinate_pribotase-like_C"/>
</dbReference>
<keyword evidence="4" id="KW-0597">Phosphoprotein</keyword>
<dbReference type="Proteomes" id="UP000017429">
    <property type="component" value="Chromosome"/>
</dbReference>
<keyword evidence="6 9" id="KW-0662">Pyridine nucleotide biosynthesis</keyword>
<feature type="domain" description="Nicotinate phosphoribosyltransferase N-terminal" evidence="11">
    <location>
        <begin position="30"/>
        <end position="149"/>
    </location>
</feature>
<name>V2QF45_9BACT</name>
<keyword evidence="5 9" id="KW-0436">Ligase</keyword>
<dbReference type="NCBIfam" id="TIGR01513">
    <property type="entry name" value="NAPRTase_put"/>
    <property type="match status" value="1"/>
</dbReference>
<dbReference type="AlphaFoldDB" id="V2QF45"/>
<evidence type="ECO:0000313" key="13">
    <source>
        <dbReference type="EMBL" id="USF23683.1"/>
    </source>
</evidence>
<dbReference type="Gene3D" id="3.20.20.70">
    <property type="entry name" value="Aldolase class I"/>
    <property type="match status" value="1"/>
</dbReference>
<keyword evidence="13" id="KW-0328">Glycosyltransferase</keyword>
<accession>V2QF45</accession>
<sequence>MINFENRLLNTPLKDIFLKTKMFDELLPFDEYHLVMAQTDVLLNIHNKKAVKSYFYRTAPFGSSYIITAGLTAFLSKVENFSYKQITSYLENKGYKKEYTDYLKTRDKLAVKIYALPENTIAFPNEPIIILETNLHDARILEGILLSEMNFASLVATKWHRIKKAACECPIMEFGRRRAQNSLKASLYSYIAGINGTSNCEVNNIFGIPSSGTMGHEFIQSFDSEYDAFDKWLEINSDKPVLLIDTINTLESGLKNAVKAFLKHKNKMILSNDWEKIGVRIDSGDLAYLAVQAYEQLSEQLETKKVTVVLSNDLEENSIQDIFTQFNQAGKSHIIKHISFGIGTKGATAWGDPALGGVCKISELENSYILKISNHNEKTTIPGNLRSAFVKDKNGEYVTSLIYFYDEDYKNTSRFLHIFDDSKYMVNSSAFIIGEPRQSLVYTSNGNISSFESRYSSQSLLEIRQNSKNELDCLDWSYKRIVKPHRAKVSLSEKVFNVKKYMTRNMLLQMDKGSNI</sequence>
<dbReference type="InterPro" id="IPR041619">
    <property type="entry name" value="NAPRTase_C"/>
</dbReference>
<evidence type="ECO:0000256" key="2">
    <source>
        <dbReference type="ARBA" id="ARBA00010897"/>
    </source>
</evidence>
<dbReference type="GO" id="GO:0016757">
    <property type="term" value="F:glycosyltransferase activity"/>
    <property type="evidence" value="ECO:0007669"/>
    <property type="project" value="UniProtKB-KW"/>
</dbReference>
<dbReference type="InterPro" id="IPR040727">
    <property type="entry name" value="NAPRTase_N"/>
</dbReference>